<reference evidence="2 3" key="1">
    <citation type="journal article" date="2015" name="Genome Announc.">
        <title>Expanding the biotechnology potential of lactobacilli through comparative genomics of 213 strains and associated genera.</title>
        <authorList>
            <person name="Sun Z."/>
            <person name="Harris H.M."/>
            <person name="McCann A."/>
            <person name="Guo C."/>
            <person name="Argimon S."/>
            <person name="Zhang W."/>
            <person name="Yang X."/>
            <person name="Jeffery I.B."/>
            <person name="Cooney J.C."/>
            <person name="Kagawa T.F."/>
            <person name="Liu W."/>
            <person name="Song Y."/>
            <person name="Salvetti E."/>
            <person name="Wrobel A."/>
            <person name="Rasinkangas P."/>
            <person name="Parkhill J."/>
            <person name="Rea M.C."/>
            <person name="O'Sullivan O."/>
            <person name="Ritari J."/>
            <person name="Douillard F.P."/>
            <person name="Paul Ross R."/>
            <person name="Yang R."/>
            <person name="Briner A.E."/>
            <person name="Felis G.E."/>
            <person name="de Vos W.M."/>
            <person name="Barrangou R."/>
            <person name="Klaenhammer T.R."/>
            <person name="Caufield P.W."/>
            <person name="Cui Y."/>
            <person name="Zhang H."/>
            <person name="O'Toole P.W."/>
        </authorList>
    </citation>
    <scope>NUCLEOTIDE SEQUENCE [LARGE SCALE GENOMIC DNA]</scope>
    <source>
        <strain evidence="2 3">DSM 16982</strain>
    </source>
</reference>
<sequence>MFGDLLARLQTETRDLGPSQSAQPLKHFPALETASKKHFLDILSGGKNQMVPANFELARNAITSMVAVLLIVIYIIYMISKYSHRDKAKVWTADTILLTFIAIYCVYITLMNFVTLPANLDYINTVVTFAFMIVVIAFIINSIYKRITSKSKNN</sequence>
<dbReference type="EMBL" id="AZFV01000008">
    <property type="protein sequence ID" value="KRM17543.1"/>
    <property type="molecule type" value="Genomic_DNA"/>
</dbReference>
<organism evidence="2 3">
    <name type="scientific">Companilactobacillus nantensis DSM 16982</name>
    <dbReference type="NCBI Taxonomy" id="1423774"/>
    <lineage>
        <taxon>Bacteria</taxon>
        <taxon>Bacillati</taxon>
        <taxon>Bacillota</taxon>
        <taxon>Bacilli</taxon>
        <taxon>Lactobacillales</taxon>
        <taxon>Lactobacillaceae</taxon>
        <taxon>Companilactobacillus</taxon>
    </lineage>
</organism>
<keyword evidence="3" id="KW-1185">Reference proteome</keyword>
<feature type="transmembrane region" description="Helical" evidence="1">
    <location>
        <begin position="122"/>
        <end position="144"/>
    </location>
</feature>
<dbReference type="Proteomes" id="UP000051302">
    <property type="component" value="Unassembled WGS sequence"/>
</dbReference>
<proteinExistence type="predicted"/>
<feature type="transmembrane region" description="Helical" evidence="1">
    <location>
        <begin position="57"/>
        <end position="79"/>
    </location>
</feature>
<comment type="caution">
    <text evidence="2">The sequence shown here is derived from an EMBL/GenBank/DDBJ whole genome shotgun (WGS) entry which is preliminary data.</text>
</comment>
<feature type="transmembrane region" description="Helical" evidence="1">
    <location>
        <begin position="91"/>
        <end position="110"/>
    </location>
</feature>
<keyword evidence="1" id="KW-0812">Transmembrane</keyword>
<evidence type="ECO:0000256" key="1">
    <source>
        <dbReference type="SAM" id="Phobius"/>
    </source>
</evidence>
<dbReference type="PATRIC" id="fig|1423774.3.peg.2627"/>
<evidence type="ECO:0000313" key="2">
    <source>
        <dbReference type="EMBL" id="KRM17543.1"/>
    </source>
</evidence>
<dbReference type="AlphaFoldDB" id="A0A0R1WI86"/>
<keyword evidence="1" id="KW-1133">Transmembrane helix</keyword>
<accession>A0A0R1WI86</accession>
<keyword evidence="1" id="KW-0472">Membrane</keyword>
<evidence type="ECO:0000313" key="3">
    <source>
        <dbReference type="Proteomes" id="UP000051302"/>
    </source>
</evidence>
<protein>
    <submittedName>
        <fullName evidence="2">Uncharacterized protein</fullName>
    </submittedName>
</protein>
<gene>
    <name evidence="2" type="ORF">FD31_GL002528</name>
</gene>
<name>A0A0R1WI86_9LACO</name>